<gene>
    <name evidence="1" type="ORF">EJ02DRAFT_472288</name>
</gene>
<proteinExistence type="predicted"/>
<protein>
    <submittedName>
        <fullName evidence="1">Uncharacterized protein</fullName>
    </submittedName>
</protein>
<accession>A0A6A5T6W7</accession>
<dbReference type="AlphaFoldDB" id="A0A6A5T6W7"/>
<organism evidence="1 2">
    <name type="scientific">Clathrospora elynae</name>
    <dbReference type="NCBI Taxonomy" id="706981"/>
    <lineage>
        <taxon>Eukaryota</taxon>
        <taxon>Fungi</taxon>
        <taxon>Dikarya</taxon>
        <taxon>Ascomycota</taxon>
        <taxon>Pezizomycotina</taxon>
        <taxon>Dothideomycetes</taxon>
        <taxon>Pleosporomycetidae</taxon>
        <taxon>Pleosporales</taxon>
        <taxon>Diademaceae</taxon>
        <taxon>Clathrospora</taxon>
    </lineage>
</organism>
<dbReference type="OrthoDB" id="5238236at2759"/>
<keyword evidence="2" id="KW-1185">Reference proteome</keyword>
<sequence length="230" mass="26346">MKYRLVGLLSLMPPTWPDMELAIYHQEPCKVFHSGIPKNLEATEKGFFLAGGSSIMNSAINQRKTSRSKTNPKNFRGQEEKPNLFILKVLLHRINVTSRPDDPTIGTAVNTLVPGLTQALNKPENQKRFMRQMDMPSNMKRSQLSYDGGTSRDPRPLEVLGALLKWLQANQIDLYFDWRNLQNQYKNMWIDILRAHSQVPEWQETGYMQGSRQTPTLAALDILFLSVNSE</sequence>
<reference evidence="1" key="1">
    <citation type="journal article" date="2020" name="Stud. Mycol.">
        <title>101 Dothideomycetes genomes: a test case for predicting lifestyles and emergence of pathogens.</title>
        <authorList>
            <person name="Haridas S."/>
            <person name="Albert R."/>
            <person name="Binder M."/>
            <person name="Bloem J."/>
            <person name="Labutti K."/>
            <person name="Salamov A."/>
            <person name="Andreopoulos B."/>
            <person name="Baker S."/>
            <person name="Barry K."/>
            <person name="Bills G."/>
            <person name="Bluhm B."/>
            <person name="Cannon C."/>
            <person name="Castanera R."/>
            <person name="Culley D."/>
            <person name="Daum C."/>
            <person name="Ezra D."/>
            <person name="Gonzalez J."/>
            <person name="Henrissat B."/>
            <person name="Kuo A."/>
            <person name="Liang C."/>
            <person name="Lipzen A."/>
            <person name="Lutzoni F."/>
            <person name="Magnuson J."/>
            <person name="Mondo S."/>
            <person name="Nolan M."/>
            <person name="Ohm R."/>
            <person name="Pangilinan J."/>
            <person name="Park H.-J."/>
            <person name="Ramirez L."/>
            <person name="Alfaro M."/>
            <person name="Sun H."/>
            <person name="Tritt A."/>
            <person name="Yoshinaga Y."/>
            <person name="Zwiers L.-H."/>
            <person name="Turgeon B."/>
            <person name="Goodwin S."/>
            <person name="Spatafora J."/>
            <person name="Crous P."/>
            <person name="Grigoriev I."/>
        </authorList>
    </citation>
    <scope>NUCLEOTIDE SEQUENCE</scope>
    <source>
        <strain evidence="1">CBS 161.51</strain>
    </source>
</reference>
<dbReference type="Proteomes" id="UP000800038">
    <property type="component" value="Unassembled WGS sequence"/>
</dbReference>
<evidence type="ECO:0000313" key="2">
    <source>
        <dbReference type="Proteomes" id="UP000800038"/>
    </source>
</evidence>
<dbReference type="EMBL" id="ML975997">
    <property type="protein sequence ID" value="KAF1947864.1"/>
    <property type="molecule type" value="Genomic_DNA"/>
</dbReference>
<name>A0A6A5T6W7_9PLEO</name>
<evidence type="ECO:0000313" key="1">
    <source>
        <dbReference type="EMBL" id="KAF1947864.1"/>
    </source>
</evidence>